<keyword evidence="2" id="KW-1185">Reference proteome</keyword>
<accession>A0A0D2F0M9</accession>
<dbReference type="RefSeq" id="XP_013322042.1">
    <property type="nucleotide sequence ID" value="XM_013466588.1"/>
</dbReference>
<evidence type="ECO:0000313" key="2">
    <source>
        <dbReference type="Proteomes" id="UP000054342"/>
    </source>
</evidence>
<reference evidence="1 2" key="1">
    <citation type="submission" date="2015-01" db="EMBL/GenBank/DDBJ databases">
        <title>The Genome Sequence of Exophiala xenobiotica CBS118157.</title>
        <authorList>
            <consortium name="The Broad Institute Genomics Platform"/>
            <person name="Cuomo C."/>
            <person name="de Hoog S."/>
            <person name="Gorbushina A."/>
            <person name="Stielow B."/>
            <person name="Teixiera M."/>
            <person name="Abouelleil A."/>
            <person name="Chapman S.B."/>
            <person name="Priest M."/>
            <person name="Young S.K."/>
            <person name="Wortman J."/>
            <person name="Nusbaum C."/>
            <person name="Birren B."/>
        </authorList>
    </citation>
    <scope>NUCLEOTIDE SEQUENCE [LARGE SCALE GENOMIC DNA]</scope>
    <source>
        <strain evidence="1 2">CBS 118157</strain>
    </source>
</reference>
<gene>
    <name evidence="1" type="ORF">PV05_01578</name>
</gene>
<dbReference type="OrthoDB" id="4160558at2759"/>
<dbReference type="Proteomes" id="UP000054342">
    <property type="component" value="Unassembled WGS sequence"/>
</dbReference>
<organism evidence="1 2">
    <name type="scientific">Exophiala xenobiotica</name>
    <dbReference type="NCBI Taxonomy" id="348802"/>
    <lineage>
        <taxon>Eukaryota</taxon>
        <taxon>Fungi</taxon>
        <taxon>Dikarya</taxon>
        <taxon>Ascomycota</taxon>
        <taxon>Pezizomycotina</taxon>
        <taxon>Eurotiomycetes</taxon>
        <taxon>Chaetothyriomycetidae</taxon>
        <taxon>Chaetothyriales</taxon>
        <taxon>Herpotrichiellaceae</taxon>
        <taxon>Exophiala</taxon>
    </lineage>
</organism>
<protein>
    <submittedName>
        <fullName evidence="1">Uncharacterized protein</fullName>
    </submittedName>
</protein>
<dbReference type="AlphaFoldDB" id="A0A0D2F0M9"/>
<dbReference type="EMBL" id="KN847317">
    <property type="protein sequence ID" value="KIW61458.1"/>
    <property type="molecule type" value="Genomic_DNA"/>
</dbReference>
<evidence type="ECO:0000313" key="1">
    <source>
        <dbReference type="EMBL" id="KIW61458.1"/>
    </source>
</evidence>
<dbReference type="HOGENOM" id="CLU_063709_0_0_1"/>
<name>A0A0D2F0M9_9EURO</name>
<sequence>MHARPFSASLRKRACKIYSYLVPQDGTLDVEICDGQASPKGRFAFLSRSVVTDHLARFFSRETLIRENGLHLLLVCTRTRNEVLPFLSNLTVRFHCPCCFKELLNNLSHGLGVGIHWMKHVEITFTCRDPPVPPEQPPLYHGYGHGHGHGRRRMTPDLSRFMATEQAGEAMSEARRVAWLYYGRLDLTEQEKWTCEPIKDNTFTARGIEQRNALAPGTYLLTAGGGTQEGAAGADGNGGPSGPYYATRTLGDHLLNPLTGHLTTSLPTYKKWLVSGWFHV</sequence>
<dbReference type="GeneID" id="25323486"/>
<proteinExistence type="predicted"/>